<organism evidence="1 2">
    <name type="scientific">Massarina eburnea CBS 473.64</name>
    <dbReference type="NCBI Taxonomy" id="1395130"/>
    <lineage>
        <taxon>Eukaryota</taxon>
        <taxon>Fungi</taxon>
        <taxon>Dikarya</taxon>
        <taxon>Ascomycota</taxon>
        <taxon>Pezizomycotina</taxon>
        <taxon>Dothideomycetes</taxon>
        <taxon>Pleosporomycetidae</taxon>
        <taxon>Pleosporales</taxon>
        <taxon>Massarineae</taxon>
        <taxon>Massarinaceae</taxon>
        <taxon>Massarina</taxon>
    </lineage>
</organism>
<evidence type="ECO:0000313" key="1">
    <source>
        <dbReference type="EMBL" id="KAF2636327.1"/>
    </source>
</evidence>
<dbReference type="EMBL" id="MU006799">
    <property type="protein sequence ID" value="KAF2636327.1"/>
    <property type="molecule type" value="Genomic_DNA"/>
</dbReference>
<evidence type="ECO:0000313" key="2">
    <source>
        <dbReference type="Proteomes" id="UP000799753"/>
    </source>
</evidence>
<protein>
    <submittedName>
        <fullName evidence="1">Uncharacterized protein</fullName>
    </submittedName>
</protein>
<accession>A0A6A6RMG4</accession>
<keyword evidence="2" id="KW-1185">Reference proteome</keyword>
<dbReference type="Proteomes" id="UP000799753">
    <property type="component" value="Unassembled WGS sequence"/>
</dbReference>
<reference evidence="1" key="1">
    <citation type="journal article" date="2020" name="Stud. Mycol.">
        <title>101 Dothideomycetes genomes: a test case for predicting lifestyles and emergence of pathogens.</title>
        <authorList>
            <person name="Haridas S."/>
            <person name="Albert R."/>
            <person name="Binder M."/>
            <person name="Bloem J."/>
            <person name="Labutti K."/>
            <person name="Salamov A."/>
            <person name="Andreopoulos B."/>
            <person name="Baker S."/>
            <person name="Barry K."/>
            <person name="Bills G."/>
            <person name="Bluhm B."/>
            <person name="Cannon C."/>
            <person name="Castanera R."/>
            <person name="Culley D."/>
            <person name="Daum C."/>
            <person name="Ezra D."/>
            <person name="Gonzalez J."/>
            <person name="Henrissat B."/>
            <person name="Kuo A."/>
            <person name="Liang C."/>
            <person name="Lipzen A."/>
            <person name="Lutzoni F."/>
            <person name="Magnuson J."/>
            <person name="Mondo S."/>
            <person name="Nolan M."/>
            <person name="Ohm R."/>
            <person name="Pangilinan J."/>
            <person name="Park H.-J."/>
            <person name="Ramirez L."/>
            <person name="Alfaro M."/>
            <person name="Sun H."/>
            <person name="Tritt A."/>
            <person name="Yoshinaga Y."/>
            <person name="Zwiers L.-H."/>
            <person name="Turgeon B."/>
            <person name="Goodwin S."/>
            <person name="Spatafora J."/>
            <person name="Crous P."/>
            <person name="Grigoriev I."/>
        </authorList>
    </citation>
    <scope>NUCLEOTIDE SEQUENCE</scope>
    <source>
        <strain evidence="1">CBS 473.64</strain>
    </source>
</reference>
<proteinExistence type="predicted"/>
<gene>
    <name evidence="1" type="ORF">P280DRAFT_155580</name>
</gene>
<sequence length="161" mass="18296">MYGILRFRVSCHAMSVTRCTSLVWANQNPRFSSDRVNPKLRGRLNLHANNVYPLSRATVGHNLKSFTYYDWVEYSWIFDKLVLCTQKVEVQSTVLSIRSLSYSTSAAKTSHAESASLSPPKIKVLLALIGHNIQGVRLRSRRARGREKCDKRLRGDRLSSA</sequence>
<name>A0A6A6RMG4_9PLEO</name>
<dbReference type="AlphaFoldDB" id="A0A6A6RMG4"/>